<dbReference type="Gramene" id="TuG1812G0100000244.01.T01">
    <property type="protein sequence ID" value="TuG1812G0100000244.01.T01.cds298649"/>
    <property type="gene ID" value="TuG1812G0100000244.01"/>
</dbReference>
<protein>
    <submittedName>
        <fullName evidence="1">Uncharacterized protein</fullName>
    </submittedName>
</protein>
<proteinExistence type="predicted"/>
<dbReference type="InterPro" id="IPR004158">
    <property type="entry name" value="DUF247_pln"/>
</dbReference>
<evidence type="ECO:0000313" key="2">
    <source>
        <dbReference type="Proteomes" id="UP000015106"/>
    </source>
</evidence>
<reference evidence="1" key="2">
    <citation type="submission" date="2018-03" db="EMBL/GenBank/DDBJ databases">
        <title>The Triticum urartu genome reveals the dynamic nature of wheat genome evolution.</title>
        <authorList>
            <person name="Ling H."/>
            <person name="Ma B."/>
            <person name="Shi X."/>
            <person name="Liu H."/>
            <person name="Dong L."/>
            <person name="Sun H."/>
            <person name="Cao Y."/>
            <person name="Gao Q."/>
            <person name="Zheng S."/>
            <person name="Li Y."/>
            <person name="Yu Y."/>
            <person name="Du H."/>
            <person name="Qi M."/>
            <person name="Li Y."/>
            <person name="Yu H."/>
            <person name="Cui Y."/>
            <person name="Wang N."/>
            <person name="Chen C."/>
            <person name="Wu H."/>
            <person name="Zhao Y."/>
            <person name="Zhang J."/>
            <person name="Li Y."/>
            <person name="Zhou W."/>
            <person name="Zhang B."/>
            <person name="Hu W."/>
            <person name="Eijk M."/>
            <person name="Tang J."/>
            <person name="Witsenboer H."/>
            <person name="Zhao S."/>
            <person name="Li Z."/>
            <person name="Zhang A."/>
            <person name="Wang D."/>
            <person name="Liang C."/>
        </authorList>
    </citation>
    <scope>NUCLEOTIDE SEQUENCE [LARGE SCALE GENOMIC DNA]</scope>
    <source>
        <strain evidence="1">cv. G1812</strain>
    </source>
</reference>
<sequence>MSMEPSSWVVPCDSGWSLEEAAEWSSDRRISFQKSLPSHSESVMQLQVVEYAAPSTATTTHDNDCSYPIQVFEEAVQPFRADYLDSMERKMHKFPPSLIDVNDTRYNAPVTVAIGPYHHARHPGVLEAERLKHVAATQCMRDSSCSVQEMYNGVSSV</sequence>
<reference evidence="1" key="3">
    <citation type="submission" date="2022-06" db="UniProtKB">
        <authorList>
            <consortium name="EnsemblPlants"/>
        </authorList>
    </citation>
    <scope>IDENTIFICATION</scope>
</reference>
<organism evidence="1 2">
    <name type="scientific">Triticum urartu</name>
    <name type="common">Red wild einkorn</name>
    <name type="synonym">Crithodium urartu</name>
    <dbReference type="NCBI Taxonomy" id="4572"/>
    <lineage>
        <taxon>Eukaryota</taxon>
        <taxon>Viridiplantae</taxon>
        <taxon>Streptophyta</taxon>
        <taxon>Embryophyta</taxon>
        <taxon>Tracheophyta</taxon>
        <taxon>Spermatophyta</taxon>
        <taxon>Magnoliopsida</taxon>
        <taxon>Liliopsida</taxon>
        <taxon>Poales</taxon>
        <taxon>Poaceae</taxon>
        <taxon>BOP clade</taxon>
        <taxon>Pooideae</taxon>
        <taxon>Triticodae</taxon>
        <taxon>Triticeae</taxon>
        <taxon>Triticinae</taxon>
        <taxon>Triticum</taxon>
    </lineage>
</organism>
<reference evidence="2" key="1">
    <citation type="journal article" date="2013" name="Nature">
        <title>Draft genome of the wheat A-genome progenitor Triticum urartu.</title>
        <authorList>
            <person name="Ling H.Q."/>
            <person name="Zhao S."/>
            <person name="Liu D."/>
            <person name="Wang J."/>
            <person name="Sun H."/>
            <person name="Zhang C."/>
            <person name="Fan H."/>
            <person name="Li D."/>
            <person name="Dong L."/>
            <person name="Tao Y."/>
            <person name="Gao C."/>
            <person name="Wu H."/>
            <person name="Li Y."/>
            <person name="Cui Y."/>
            <person name="Guo X."/>
            <person name="Zheng S."/>
            <person name="Wang B."/>
            <person name="Yu K."/>
            <person name="Liang Q."/>
            <person name="Yang W."/>
            <person name="Lou X."/>
            <person name="Chen J."/>
            <person name="Feng M."/>
            <person name="Jian J."/>
            <person name="Zhang X."/>
            <person name="Luo G."/>
            <person name="Jiang Y."/>
            <person name="Liu J."/>
            <person name="Wang Z."/>
            <person name="Sha Y."/>
            <person name="Zhang B."/>
            <person name="Wu H."/>
            <person name="Tang D."/>
            <person name="Shen Q."/>
            <person name="Xue P."/>
            <person name="Zou S."/>
            <person name="Wang X."/>
            <person name="Liu X."/>
            <person name="Wang F."/>
            <person name="Yang Y."/>
            <person name="An X."/>
            <person name="Dong Z."/>
            <person name="Zhang K."/>
            <person name="Zhang X."/>
            <person name="Luo M.C."/>
            <person name="Dvorak J."/>
            <person name="Tong Y."/>
            <person name="Wang J."/>
            <person name="Yang H."/>
            <person name="Li Z."/>
            <person name="Wang D."/>
            <person name="Zhang A."/>
            <person name="Wang J."/>
        </authorList>
    </citation>
    <scope>NUCLEOTIDE SEQUENCE</scope>
    <source>
        <strain evidence="2">cv. G1812</strain>
    </source>
</reference>
<evidence type="ECO:0000313" key="1">
    <source>
        <dbReference type="EnsemblPlants" id="TuG1812G0100000244.01.T01.cds298649"/>
    </source>
</evidence>
<dbReference type="Pfam" id="PF03140">
    <property type="entry name" value="DUF247"/>
    <property type="match status" value="1"/>
</dbReference>
<dbReference type="EnsemblPlants" id="TuG1812G0100000244.01.T01">
    <property type="protein sequence ID" value="TuG1812G0100000244.01.T01.cds298649"/>
    <property type="gene ID" value="TuG1812G0100000244.01"/>
</dbReference>
<dbReference type="AlphaFoldDB" id="A0A8R7JUM1"/>
<keyword evidence="2" id="KW-1185">Reference proteome</keyword>
<dbReference type="Proteomes" id="UP000015106">
    <property type="component" value="Chromosome 1"/>
</dbReference>
<name>A0A8R7JUM1_TRIUA</name>
<accession>A0A8R7JUM1</accession>